<dbReference type="OrthoDB" id="1456570at2"/>
<accession>A0A2S6HZP1</accession>
<reference evidence="2 3" key="1">
    <citation type="submission" date="2018-02" db="EMBL/GenBank/DDBJ databases">
        <title>Genomic Encyclopedia of Archaeal and Bacterial Type Strains, Phase II (KMG-II): from individual species to whole genera.</title>
        <authorList>
            <person name="Goeker M."/>
        </authorList>
    </citation>
    <scope>NUCLEOTIDE SEQUENCE [LARGE SCALE GENOMIC DNA]</scope>
    <source>
        <strain evidence="2 3">DSM 29526</strain>
    </source>
</reference>
<name>A0A2S6HZP1_9BACT</name>
<sequence length="92" mass="10997">MDQIEKYYCPCCGYKTLNEEPPGTYNICSICYWEDDPYQFQHWNYSGGANKVSLVQGQINFEKFGACEKEMIKYTRRLNKTDERNENWKKTN</sequence>
<dbReference type="InterPro" id="IPR025983">
    <property type="entry name" value="Cys_rich_CPCC"/>
</dbReference>
<dbReference type="EMBL" id="PTJC01000011">
    <property type="protein sequence ID" value="PPK83811.1"/>
    <property type="molecule type" value="Genomic_DNA"/>
</dbReference>
<dbReference type="Proteomes" id="UP000237662">
    <property type="component" value="Unassembled WGS sequence"/>
</dbReference>
<dbReference type="Pfam" id="PF14206">
    <property type="entry name" value="Cys_rich_CPCC"/>
    <property type="match status" value="1"/>
</dbReference>
<protein>
    <submittedName>
        <fullName evidence="2">Cysteine-rich CPCC</fullName>
    </submittedName>
</protein>
<evidence type="ECO:0000313" key="2">
    <source>
        <dbReference type="EMBL" id="PPK83811.1"/>
    </source>
</evidence>
<feature type="domain" description="Cysteine-rich CPCC" evidence="1">
    <location>
        <begin position="7"/>
        <end position="80"/>
    </location>
</feature>
<gene>
    <name evidence="2" type="ORF">CLV84_4331</name>
</gene>
<dbReference type="AlphaFoldDB" id="A0A2S6HZP1"/>
<evidence type="ECO:0000313" key="3">
    <source>
        <dbReference type="Proteomes" id="UP000237662"/>
    </source>
</evidence>
<comment type="caution">
    <text evidence="2">The sequence shown here is derived from an EMBL/GenBank/DDBJ whole genome shotgun (WGS) entry which is preliminary data.</text>
</comment>
<proteinExistence type="predicted"/>
<keyword evidence="3" id="KW-1185">Reference proteome</keyword>
<organism evidence="2 3">
    <name type="scientific">Neolewinella xylanilytica</name>
    <dbReference type="NCBI Taxonomy" id="1514080"/>
    <lineage>
        <taxon>Bacteria</taxon>
        <taxon>Pseudomonadati</taxon>
        <taxon>Bacteroidota</taxon>
        <taxon>Saprospiria</taxon>
        <taxon>Saprospirales</taxon>
        <taxon>Lewinellaceae</taxon>
        <taxon>Neolewinella</taxon>
    </lineage>
</organism>
<evidence type="ECO:0000259" key="1">
    <source>
        <dbReference type="Pfam" id="PF14206"/>
    </source>
</evidence>
<dbReference type="RefSeq" id="WP_104421887.1">
    <property type="nucleotide sequence ID" value="NZ_PTJC01000011.1"/>
</dbReference>